<accession>A0A0Q4B5U0</accession>
<dbReference type="EMBL" id="LIIK01000059">
    <property type="protein sequence ID" value="KQM08192.1"/>
    <property type="molecule type" value="Genomic_DNA"/>
</dbReference>
<evidence type="ECO:0008006" key="5">
    <source>
        <dbReference type="Google" id="ProtNLM"/>
    </source>
</evidence>
<evidence type="ECO:0000313" key="2">
    <source>
        <dbReference type="EMBL" id="KQM08172.1"/>
    </source>
</evidence>
<evidence type="ECO:0000313" key="4">
    <source>
        <dbReference type="Proteomes" id="UP000054172"/>
    </source>
</evidence>
<dbReference type="AlphaFoldDB" id="A0A0Q4B5U0"/>
<organism evidence="2 4">
    <name type="scientific">Candidatus [Bacteroides] periocalifornicus</name>
    <dbReference type="NCBI Taxonomy" id="1702214"/>
    <lineage>
        <taxon>Bacteria</taxon>
        <taxon>Pseudomonadati</taxon>
        <taxon>Bacteroidota</taxon>
    </lineage>
</organism>
<evidence type="ECO:0000256" key="1">
    <source>
        <dbReference type="SAM" id="SignalP"/>
    </source>
</evidence>
<dbReference type="PATRIC" id="fig|1702214.3.peg.145"/>
<dbReference type="Proteomes" id="UP000054172">
    <property type="component" value="Unassembled WGS sequence"/>
</dbReference>
<name>A0A0Q4B5U0_9BACT</name>
<evidence type="ECO:0000313" key="3">
    <source>
        <dbReference type="EMBL" id="KQM08192.1"/>
    </source>
</evidence>
<comment type="caution">
    <text evidence="2">The sequence shown here is derived from an EMBL/GenBank/DDBJ whole genome shotgun (WGS) entry which is preliminary data.</text>
</comment>
<sequence>MKGIARFFAKGLLAGGLLLCLGLAASTTYAQQRPQWVDGVFLDLRGSTVEVIQGYGDSYQEASTNAQGKMAQRLSGGAAAPMQQRQLAEYYDPQQKVVYLLVQTKKAGATEFDAVNIDKAGKLQVSRKASAENKDYGTPKPRFTGFHIGPSLSLGATVWTVGEISNGSVSRFSTTQGVVGTGITFTHGFLQKKIHLELEYGLDFVGVGGNGWETIIYAKIPVLLNGIWEMSQDVGFLGGLGVKFGTSILPGDDAFDYPVFDFSLQAGFQYKVLRLSLFTDLGIADANGYSYRDSSGQRHSVGVSGNSYGLQVAFLF</sequence>
<feature type="signal peptide" evidence="1">
    <location>
        <begin position="1"/>
        <end position="30"/>
    </location>
</feature>
<feature type="chain" id="PRO_5007428435" description="Outer membrane protein beta-barrel domain-containing protein" evidence="1">
    <location>
        <begin position="31"/>
        <end position="316"/>
    </location>
</feature>
<dbReference type="EMBL" id="LIIK01000060">
    <property type="protein sequence ID" value="KQM08172.1"/>
    <property type="molecule type" value="Genomic_DNA"/>
</dbReference>
<reference evidence="2 4" key="1">
    <citation type="submission" date="2015-08" db="EMBL/GenBank/DDBJ databases">
        <title>Candidatus Bacteriodes Periocalifornicus.</title>
        <authorList>
            <person name="McLean J.S."/>
            <person name="Kelley S."/>
        </authorList>
    </citation>
    <scope>NUCLEOTIDE SEQUENCE [LARGE SCALE GENOMIC DNA]</scope>
    <source>
        <strain evidence="2">12B</strain>
    </source>
</reference>
<proteinExistence type="predicted"/>
<keyword evidence="4" id="KW-1185">Reference proteome</keyword>
<keyword evidence="1" id="KW-0732">Signal</keyword>
<gene>
    <name evidence="3" type="ORF">AL399_08740</name>
    <name evidence="2" type="ORF">AL399_08745</name>
</gene>
<protein>
    <recommendedName>
        <fullName evidence="5">Outer membrane protein beta-barrel domain-containing protein</fullName>
    </recommendedName>
</protein>